<keyword evidence="11" id="KW-1185">Reference proteome</keyword>
<feature type="domain" description="Flagellar basal body rod protein N-terminal" evidence="6">
    <location>
        <begin position="6"/>
        <end position="33"/>
    </location>
</feature>
<dbReference type="Gene3D" id="2.60.98.20">
    <property type="entry name" value="Flagellar hook protein FlgE"/>
    <property type="match status" value="1"/>
</dbReference>
<dbReference type="RefSeq" id="WP_316680084.1">
    <property type="nucleotide sequence ID" value="NZ_CATZLL010000002.1"/>
</dbReference>
<dbReference type="InterPro" id="IPR001444">
    <property type="entry name" value="Flag_bb_rod_N"/>
</dbReference>
<accession>A0ABM9K0S8</accession>
<dbReference type="Pfam" id="PF00460">
    <property type="entry name" value="Flg_bb_rod"/>
    <property type="match status" value="1"/>
</dbReference>
<keyword evidence="4 5" id="KW-0975">Bacterial flagellum</keyword>
<organism evidence="10 11">
    <name type="scientific">Ralstonia flaminis</name>
    <dbReference type="NCBI Taxonomy" id="3058597"/>
    <lineage>
        <taxon>Bacteria</taxon>
        <taxon>Pseudomonadati</taxon>
        <taxon>Pseudomonadota</taxon>
        <taxon>Betaproteobacteria</taxon>
        <taxon>Burkholderiales</taxon>
        <taxon>Burkholderiaceae</taxon>
        <taxon>Ralstonia</taxon>
    </lineage>
</organism>
<sequence>MGFQQGLSGLDAASQNLDVIGSNVANANTVGYKKSTAEFGDVYARSLVGATDNQVGQGVSVTRVSQSFTQGNVTNTGNPLDIAINGTGFYRMVDVSSGQVSYTRNGQFQTDKNGYIISATGQNLTGYGVDATGKVNTAVLTNLKIPVNDLAPLATTNTAFGVNLDAAATPPTSTPFSATNSQTFNHSVSEQVYDGTGTPHMLTNYYVNTGPGQWSVYSQVDGVAQTAPNGGGAIATLSFNSTGQLTTNPSKIAATFAGMSIANMDFTGTTQYGGGYNDTAPGVTQDGYATGRLASYSVGTDGTITASYSNGRTAVLGQIAMANFKAPEGLQNIGGNQWVETANSGSPNLGTPGMGSFGLLQSSSVEQSNVDLSAELVNMIIAQRSYQANAQTIKTQDTILQTLVSM</sequence>
<dbReference type="InterPro" id="IPR020013">
    <property type="entry name" value="Flagellar_FlgE/F/G"/>
</dbReference>
<dbReference type="Pfam" id="PF22692">
    <property type="entry name" value="LlgE_F_G_D1"/>
    <property type="match status" value="1"/>
</dbReference>
<protein>
    <recommendedName>
        <fullName evidence="3 5">Flagellar hook protein FlgE</fullName>
    </recommendedName>
</protein>
<evidence type="ECO:0000256" key="3">
    <source>
        <dbReference type="ARBA" id="ARBA00019015"/>
    </source>
</evidence>
<name>A0ABM9K0S8_9RALS</name>
<evidence type="ECO:0000313" key="10">
    <source>
        <dbReference type="EMBL" id="CAJ0809493.1"/>
    </source>
</evidence>
<feature type="domain" description="Flagellar hook protein FlgE D2" evidence="8">
    <location>
        <begin position="163"/>
        <end position="288"/>
    </location>
</feature>
<dbReference type="NCBIfam" id="TIGR03506">
    <property type="entry name" value="FlgEFG_subfam"/>
    <property type="match status" value="1"/>
</dbReference>
<evidence type="ECO:0000259" key="8">
    <source>
        <dbReference type="Pfam" id="PF07559"/>
    </source>
</evidence>
<dbReference type="EMBL" id="CATZLL010000002">
    <property type="protein sequence ID" value="CAJ0809493.1"/>
    <property type="molecule type" value="Genomic_DNA"/>
</dbReference>
<evidence type="ECO:0000313" key="11">
    <source>
        <dbReference type="Proteomes" id="UP001189757"/>
    </source>
</evidence>
<evidence type="ECO:0000256" key="5">
    <source>
        <dbReference type="RuleBase" id="RU362116"/>
    </source>
</evidence>
<comment type="caution">
    <text evidence="10">The sequence shown here is derived from an EMBL/GenBank/DDBJ whole genome shotgun (WGS) entry which is preliminary data.</text>
</comment>
<gene>
    <name evidence="10" type="primary">flgE_1</name>
    <name evidence="10" type="ORF">LMG18101_00593</name>
</gene>
<feature type="domain" description="Flagellar basal-body/hook protein C-terminal" evidence="7">
    <location>
        <begin position="361"/>
        <end position="406"/>
    </location>
</feature>
<dbReference type="InterPro" id="IPR037058">
    <property type="entry name" value="Falgellar_hook_FlgE_sf"/>
</dbReference>
<dbReference type="NCBIfam" id="NF004238">
    <property type="entry name" value="PRK05682.1-1"/>
    <property type="match status" value="1"/>
</dbReference>
<dbReference type="SUPFAM" id="SSF117143">
    <property type="entry name" value="Flagellar hook protein flgE"/>
    <property type="match status" value="1"/>
</dbReference>
<dbReference type="Proteomes" id="UP001189757">
    <property type="component" value="Unassembled WGS sequence"/>
</dbReference>
<dbReference type="PANTHER" id="PTHR30435:SF1">
    <property type="entry name" value="FLAGELLAR HOOK PROTEIN FLGE"/>
    <property type="match status" value="1"/>
</dbReference>
<evidence type="ECO:0000256" key="1">
    <source>
        <dbReference type="ARBA" id="ARBA00004117"/>
    </source>
</evidence>
<feature type="domain" description="Flagellar hook protein FlgE/F/G-like D1" evidence="9">
    <location>
        <begin position="83"/>
        <end position="145"/>
    </location>
</feature>
<dbReference type="InterPro" id="IPR053967">
    <property type="entry name" value="LlgE_F_G-like_D1"/>
</dbReference>
<keyword evidence="10" id="KW-0969">Cilium</keyword>
<proteinExistence type="inferred from homology"/>
<dbReference type="InterPro" id="IPR010930">
    <property type="entry name" value="Flg_bb/hook_C_dom"/>
</dbReference>
<evidence type="ECO:0000259" key="6">
    <source>
        <dbReference type="Pfam" id="PF00460"/>
    </source>
</evidence>
<dbReference type="InterPro" id="IPR019776">
    <property type="entry name" value="Flagellar_basal_body_rod_CS"/>
</dbReference>
<evidence type="ECO:0000256" key="4">
    <source>
        <dbReference type="ARBA" id="ARBA00023143"/>
    </source>
</evidence>
<comment type="subcellular location">
    <subcellularLocation>
        <location evidence="1 5">Bacterial flagellum basal body</location>
    </subcellularLocation>
</comment>
<dbReference type="Pfam" id="PF07559">
    <property type="entry name" value="FlgE_D2"/>
    <property type="match status" value="1"/>
</dbReference>
<evidence type="ECO:0000259" key="9">
    <source>
        <dbReference type="Pfam" id="PF22692"/>
    </source>
</evidence>
<comment type="function">
    <text evidence="5">A flexible structure which links the flagellar filament to the drive apparatus in the basal body.</text>
</comment>
<dbReference type="InterPro" id="IPR011491">
    <property type="entry name" value="FlgE_D2"/>
</dbReference>
<dbReference type="PROSITE" id="PS00588">
    <property type="entry name" value="FLAGELLA_BB_ROD"/>
    <property type="match status" value="1"/>
</dbReference>
<dbReference type="InterPro" id="IPR037925">
    <property type="entry name" value="FlgE/F/G-like"/>
</dbReference>
<keyword evidence="10" id="KW-0282">Flagellum</keyword>
<evidence type="ECO:0000256" key="2">
    <source>
        <dbReference type="ARBA" id="ARBA00009677"/>
    </source>
</evidence>
<dbReference type="Pfam" id="PF06429">
    <property type="entry name" value="Flg_bbr_C"/>
    <property type="match status" value="1"/>
</dbReference>
<reference evidence="10 11" key="1">
    <citation type="submission" date="2023-07" db="EMBL/GenBank/DDBJ databases">
        <authorList>
            <person name="Peeters C."/>
        </authorList>
    </citation>
    <scope>NUCLEOTIDE SEQUENCE [LARGE SCALE GENOMIC DNA]</scope>
    <source>
        <strain evidence="10 11">LMG 18101</strain>
    </source>
</reference>
<evidence type="ECO:0000259" key="7">
    <source>
        <dbReference type="Pfam" id="PF06429"/>
    </source>
</evidence>
<dbReference type="PANTHER" id="PTHR30435">
    <property type="entry name" value="FLAGELLAR PROTEIN"/>
    <property type="match status" value="1"/>
</dbReference>
<comment type="similarity">
    <text evidence="2 5">Belongs to the flagella basal body rod proteins family.</text>
</comment>
<keyword evidence="10" id="KW-0966">Cell projection</keyword>